<evidence type="ECO:0000259" key="8">
    <source>
        <dbReference type="PROSITE" id="PS51032"/>
    </source>
</evidence>
<dbReference type="InterPro" id="IPR036955">
    <property type="entry name" value="AP2/ERF_dom_sf"/>
</dbReference>
<proteinExistence type="inferred from homology"/>
<dbReference type="Pfam" id="PF00847">
    <property type="entry name" value="AP2"/>
    <property type="match status" value="2"/>
</dbReference>
<protein>
    <submittedName>
        <fullName evidence="9">Floral homeotic protein APETALA 2</fullName>
    </submittedName>
</protein>
<name>A0A1D1XNC1_9ARAE</name>
<dbReference type="PANTHER" id="PTHR32467">
    <property type="entry name" value="AP2-LIKE ETHYLENE-RESPONSIVE TRANSCRIPTION FACTOR"/>
    <property type="match status" value="1"/>
</dbReference>
<keyword evidence="4" id="KW-0804">Transcription</keyword>
<evidence type="ECO:0000256" key="5">
    <source>
        <dbReference type="ARBA" id="ARBA00023242"/>
    </source>
</evidence>
<feature type="compositionally biased region" description="Low complexity" evidence="7">
    <location>
        <begin position="18"/>
        <end position="30"/>
    </location>
</feature>
<reference evidence="9" key="1">
    <citation type="submission" date="2015-07" db="EMBL/GenBank/DDBJ databases">
        <title>Transcriptome Assembly of Anthurium amnicola.</title>
        <authorList>
            <person name="Suzuki J."/>
        </authorList>
    </citation>
    <scope>NUCLEOTIDE SEQUENCE</scope>
</reference>
<feature type="domain" description="AP2/ERF" evidence="8">
    <location>
        <begin position="251"/>
        <end position="313"/>
    </location>
</feature>
<feature type="domain" description="AP2/ERF" evidence="8">
    <location>
        <begin position="159"/>
        <end position="215"/>
    </location>
</feature>
<feature type="region of interest" description="Disordered" evidence="7">
    <location>
        <begin position="459"/>
        <end position="494"/>
    </location>
</feature>
<evidence type="ECO:0000256" key="2">
    <source>
        <dbReference type="ARBA" id="ARBA00023015"/>
    </source>
</evidence>
<organism evidence="9">
    <name type="scientific">Anthurium amnicola</name>
    <dbReference type="NCBI Taxonomy" id="1678845"/>
    <lineage>
        <taxon>Eukaryota</taxon>
        <taxon>Viridiplantae</taxon>
        <taxon>Streptophyta</taxon>
        <taxon>Embryophyta</taxon>
        <taxon>Tracheophyta</taxon>
        <taxon>Spermatophyta</taxon>
        <taxon>Magnoliopsida</taxon>
        <taxon>Liliopsida</taxon>
        <taxon>Araceae</taxon>
        <taxon>Pothoideae</taxon>
        <taxon>Potheae</taxon>
        <taxon>Anthurium</taxon>
    </lineage>
</organism>
<dbReference type="CDD" id="cd00018">
    <property type="entry name" value="AP2"/>
    <property type="match status" value="1"/>
</dbReference>
<evidence type="ECO:0000313" key="9">
    <source>
        <dbReference type="EMBL" id="JAT43867.1"/>
    </source>
</evidence>
<keyword evidence="5" id="KW-0539">Nucleus</keyword>
<evidence type="ECO:0000256" key="1">
    <source>
        <dbReference type="ARBA" id="ARBA00004123"/>
    </source>
</evidence>
<comment type="subcellular location">
    <subcellularLocation>
        <location evidence="1">Nucleus</location>
    </subcellularLocation>
</comment>
<dbReference type="InterPro" id="IPR001471">
    <property type="entry name" value="AP2/ERF_dom"/>
</dbReference>
<sequence>DDDDDDEGVGGGGGSGAAGSSSAASAVLVGKDGDGSSSSRIFGFSVVGGGCDRRGALGKKASAGREPAALVTHQFFPMAADGQEGLGALAGGGGGGEGSGAAAMPLPRAHWVGVNFCQRPAVVVAGPGPGPGPGPGRPAPEVPQPIKKSRRGPRSRSSQYRGVTFYRRTGRWESHIWDCGKQVYLGGFDTAHAAARAYDRAAIKFRGMDADINFNLEDYEEDLKQMRNLTKEEFVHVLRRQSTGFPRGSSKFRGVTLHKCGRWEARMGHFLGKNFSMSRYVYLGLFDSEIEAARAYDIAAIKCNGRDAVTNFDPTIYDNELNTVHSNCHNLDLSLGSSGSKRSSFDAMEEENSPGMDQRVPMPFEVDWRMGNRSARAKLPEEESRSCYRLQRDFESRGDGEPMLLPNHSTQSQVPHKPGQMHQYFQLSRNGDAPLPHQSFPQQFPPAGYHQFAGSMDEARSHGGLSLALGGDRQHQQPQRQPGWGGSGWPPMAATAASPQLFSTTAAASSGFPPQTIGCRRMGTTTPS</sequence>
<dbReference type="FunFam" id="3.30.730.10:FF:000004">
    <property type="entry name" value="AP2-like ethylene-responsive transcription factor"/>
    <property type="match status" value="1"/>
</dbReference>
<gene>
    <name evidence="9" type="primary">AP2_14</name>
    <name evidence="9" type="ORF">g.100834</name>
</gene>
<dbReference type="GO" id="GO:0005634">
    <property type="term" value="C:nucleus"/>
    <property type="evidence" value="ECO:0007669"/>
    <property type="project" value="UniProtKB-SubCell"/>
</dbReference>
<evidence type="ECO:0000256" key="4">
    <source>
        <dbReference type="ARBA" id="ARBA00023163"/>
    </source>
</evidence>
<dbReference type="GO" id="GO:0003677">
    <property type="term" value="F:DNA binding"/>
    <property type="evidence" value="ECO:0007669"/>
    <property type="project" value="UniProtKB-KW"/>
</dbReference>
<dbReference type="SMART" id="SM00380">
    <property type="entry name" value="AP2"/>
    <property type="match status" value="2"/>
</dbReference>
<feature type="compositionally biased region" description="Pro residues" evidence="7">
    <location>
        <begin position="128"/>
        <end position="143"/>
    </location>
</feature>
<dbReference type="EMBL" id="GDJX01024069">
    <property type="protein sequence ID" value="JAT43867.1"/>
    <property type="molecule type" value="Transcribed_RNA"/>
</dbReference>
<feature type="region of interest" description="Disordered" evidence="7">
    <location>
        <begin position="506"/>
        <end position="528"/>
    </location>
</feature>
<dbReference type="PRINTS" id="PR00367">
    <property type="entry name" value="ETHRSPELEMNT"/>
</dbReference>
<dbReference type="Gene3D" id="3.30.730.10">
    <property type="entry name" value="AP2/ERF domain"/>
    <property type="match status" value="2"/>
</dbReference>
<evidence type="ECO:0000256" key="6">
    <source>
        <dbReference type="ARBA" id="ARBA00037973"/>
    </source>
</evidence>
<feature type="region of interest" description="Disordered" evidence="7">
    <location>
        <begin position="339"/>
        <end position="361"/>
    </location>
</feature>
<dbReference type="InterPro" id="IPR016177">
    <property type="entry name" value="DNA-bd_dom_sf"/>
</dbReference>
<dbReference type="SUPFAM" id="SSF54171">
    <property type="entry name" value="DNA-binding domain"/>
    <property type="match status" value="2"/>
</dbReference>
<feature type="non-terminal residue" evidence="9">
    <location>
        <position position="1"/>
    </location>
</feature>
<keyword evidence="2" id="KW-0805">Transcription regulation</keyword>
<evidence type="ECO:0000256" key="7">
    <source>
        <dbReference type="SAM" id="MobiDB-lite"/>
    </source>
</evidence>
<keyword evidence="3" id="KW-0238">DNA-binding</keyword>
<dbReference type="GO" id="GO:0009909">
    <property type="term" value="P:regulation of flower development"/>
    <property type="evidence" value="ECO:0007669"/>
    <property type="project" value="UniProtKB-ARBA"/>
</dbReference>
<dbReference type="PANTHER" id="PTHR32467:SF142">
    <property type="entry name" value="FLORAL HOMEOTIC PROTEIN APETALA 2"/>
    <property type="match status" value="1"/>
</dbReference>
<comment type="similarity">
    <text evidence="6">Belongs to the AP2/ERF transcription factor family. AP2 subfamily.</text>
</comment>
<evidence type="ECO:0000256" key="3">
    <source>
        <dbReference type="ARBA" id="ARBA00023125"/>
    </source>
</evidence>
<feature type="region of interest" description="Disordered" evidence="7">
    <location>
        <begin position="126"/>
        <end position="160"/>
    </location>
</feature>
<dbReference type="AlphaFoldDB" id="A0A1D1XNC1"/>
<accession>A0A1D1XNC1</accession>
<feature type="region of interest" description="Disordered" evidence="7">
    <location>
        <begin position="1"/>
        <end position="37"/>
    </location>
</feature>
<dbReference type="PROSITE" id="PS51032">
    <property type="entry name" value="AP2_ERF"/>
    <property type="match status" value="2"/>
</dbReference>
<dbReference type="GO" id="GO:0003700">
    <property type="term" value="F:DNA-binding transcription factor activity"/>
    <property type="evidence" value="ECO:0007669"/>
    <property type="project" value="InterPro"/>
</dbReference>